<keyword evidence="1" id="KW-0433">Leucine-rich repeat</keyword>
<evidence type="ECO:0000256" key="7">
    <source>
        <dbReference type="SAM" id="SignalP"/>
    </source>
</evidence>
<dbReference type="FunFam" id="3.80.10.10:FF:000770">
    <property type="entry name" value="Uncharacterized protein"/>
    <property type="match status" value="1"/>
</dbReference>
<evidence type="ECO:0000256" key="6">
    <source>
        <dbReference type="SAM" id="Phobius"/>
    </source>
</evidence>
<dbReference type="InterPro" id="IPR003591">
    <property type="entry name" value="Leu-rich_rpt_typical-subtyp"/>
</dbReference>
<evidence type="ECO:0000313" key="9">
    <source>
        <dbReference type="EMBL" id="KAL1122194.1"/>
    </source>
</evidence>
<dbReference type="PANTHER" id="PTHR24369:SF204">
    <property type="entry name" value="PROTEIN PHOSPHATASE 1 REGULATORY SUBUNIT 29-RELATED"/>
    <property type="match status" value="1"/>
</dbReference>
<dbReference type="SMART" id="SM00365">
    <property type="entry name" value="LRR_SD22"/>
    <property type="match status" value="6"/>
</dbReference>
<dbReference type="SUPFAM" id="SSF52058">
    <property type="entry name" value="L domain-like"/>
    <property type="match status" value="1"/>
</dbReference>
<reference evidence="9 10" key="1">
    <citation type="submission" date="2024-07" db="EMBL/GenBank/DDBJ databases">
        <title>Chromosome-level genome assembly of the water stick insect Ranatra chinensis (Heteroptera: Nepidae).</title>
        <authorList>
            <person name="Liu X."/>
        </authorList>
    </citation>
    <scope>NUCLEOTIDE SEQUENCE [LARGE SCALE GENOMIC DNA]</scope>
    <source>
        <strain evidence="9">Cailab_2021Rc</strain>
        <tissue evidence="9">Muscle</tissue>
    </source>
</reference>
<keyword evidence="10" id="KW-1185">Reference proteome</keyword>
<keyword evidence="6" id="KW-0472">Membrane</keyword>
<gene>
    <name evidence="9" type="ORF">AAG570_003599</name>
</gene>
<feature type="region of interest" description="Disordered" evidence="5">
    <location>
        <begin position="486"/>
        <end position="509"/>
    </location>
</feature>
<protein>
    <recommendedName>
        <fullName evidence="8">LRRCT domain-containing protein</fullName>
    </recommendedName>
</protein>
<dbReference type="FunFam" id="3.80.10.10:FF:001164">
    <property type="entry name" value="GH01279p"/>
    <property type="match status" value="1"/>
</dbReference>
<dbReference type="PROSITE" id="PS51450">
    <property type="entry name" value="LRR"/>
    <property type="match status" value="4"/>
</dbReference>
<dbReference type="GO" id="GO:0071944">
    <property type="term" value="C:cell periphery"/>
    <property type="evidence" value="ECO:0007669"/>
    <property type="project" value="UniProtKB-ARBA"/>
</dbReference>
<dbReference type="InterPro" id="IPR032675">
    <property type="entry name" value="LRR_dom_sf"/>
</dbReference>
<feature type="domain" description="LRRCT" evidence="8">
    <location>
        <begin position="388"/>
        <end position="448"/>
    </location>
</feature>
<dbReference type="AlphaFoldDB" id="A0ABD0Y6C9"/>
<dbReference type="Proteomes" id="UP001558652">
    <property type="component" value="Unassembled WGS sequence"/>
</dbReference>
<keyword evidence="6" id="KW-1133">Transmembrane helix</keyword>
<dbReference type="InterPro" id="IPR050541">
    <property type="entry name" value="LRR_TM_domain-containing"/>
</dbReference>
<dbReference type="SMART" id="SM00082">
    <property type="entry name" value="LRRCT"/>
    <property type="match status" value="1"/>
</dbReference>
<evidence type="ECO:0000259" key="8">
    <source>
        <dbReference type="SMART" id="SM00082"/>
    </source>
</evidence>
<dbReference type="PANTHER" id="PTHR24369">
    <property type="entry name" value="ANTIGEN BSP, PUTATIVE-RELATED"/>
    <property type="match status" value="1"/>
</dbReference>
<comment type="caution">
    <text evidence="9">The sequence shown here is derived from an EMBL/GenBank/DDBJ whole genome shotgun (WGS) entry which is preliminary data.</text>
</comment>
<evidence type="ECO:0000313" key="10">
    <source>
        <dbReference type="Proteomes" id="UP001558652"/>
    </source>
</evidence>
<dbReference type="SMART" id="SM00369">
    <property type="entry name" value="LRR_TYP"/>
    <property type="match status" value="8"/>
</dbReference>
<feature type="transmembrane region" description="Helical" evidence="6">
    <location>
        <begin position="451"/>
        <end position="475"/>
    </location>
</feature>
<evidence type="ECO:0000256" key="4">
    <source>
        <dbReference type="ARBA" id="ARBA00023180"/>
    </source>
</evidence>
<accession>A0ABD0Y6C9</accession>
<keyword evidence="2 7" id="KW-0732">Signal</keyword>
<feature type="signal peptide" evidence="7">
    <location>
        <begin position="1"/>
        <end position="29"/>
    </location>
</feature>
<dbReference type="InterPro" id="IPR000483">
    <property type="entry name" value="Cys-rich_flank_reg_C"/>
</dbReference>
<feature type="chain" id="PRO_5044807330" description="LRRCT domain-containing protein" evidence="7">
    <location>
        <begin position="30"/>
        <end position="563"/>
    </location>
</feature>
<evidence type="ECO:0000256" key="3">
    <source>
        <dbReference type="ARBA" id="ARBA00022737"/>
    </source>
</evidence>
<name>A0ABD0Y6C9_9HEMI</name>
<evidence type="ECO:0000256" key="2">
    <source>
        <dbReference type="ARBA" id="ARBA00022729"/>
    </source>
</evidence>
<keyword evidence="6" id="KW-0812">Transmembrane</keyword>
<keyword evidence="3" id="KW-0677">Repeat</keyword>
<evidence type="ECO:0000256" key="1">
    <source>
        <dbReference type="ARBA" id="ARBA00022614"/>
    </source>
</evidence>
<organism evidence="9 10">
    <name type="scientific">Ranatra chinensis</name>
    <dbReference type="NCBI Taxonomy" id="642074"/>
    <lineage>
        <taxon>Eukaryota</taxon>
        <taxon>Metazoa</taxon>
        <taxon>Ecdysozoa</taxon>
        <taxon>Arthropoda</taxon>
        <taxon>Hexapoda</taxon>
        <taxon>Insecta</taxon>
        <taxon>Pterygota</taxon>
        <taxon>Neoptera</taxon>
        <taxon>Paraneoptera</taxon>
        <taxon>Hemiptera</taxon>
        <taxon>Heteroptera</taxon>
        <taxon>Panheteroptera</taxon>
        <taxon>Nepomorpha</taxon>
        <taxon>Nepidae</taxon>
        <taxon>Ranatrinae</taxon>
        <taxon>Ranatra</taxon>
    </lineage>
</organism>
<dbReference type="Pfam" id="PF13855">
    <property type="entry name" value="LRR_8"/>
    <property type="match status" value="3"/>
</dbReference>
<sequence>MGDARGWVPSSRLVAVLVWVLLVPLSSVAICPPRCTCRDDTLAATCADAGLEVVPIQLNPEVEKIDLSGNRITAVAFTLSFYNELRHLDVSRNRIQSLRGKSFESQSRLLFLNASHNHITSLGKDAFRGLKSVKVIDLSHNQIETIQDSSFKDVHEVEVIDLSHNEIIYFEEPAVLKGVRALKTLYLNHNQMNDVPTGLLKNLPSPCSLETLTLHSNLIELIEDKSFPSSCSNALKILTLGDNVIRDIEAAAFDSVCKLTTLDLSNNNLTFVPTQQLSKLNQLTRLDLSGNTFSELRPVAFQSLFNLRVLRLSRLPRMRRVDSRTFVDNMHLETIVMEDNPELTRIPTRVFHGNPNLINVSLRGNALTTVDVSHFPLDGLKSLDVSENPLRCNCSIQWLWTLAQMEAKLAKNPSERPAPPYPRLKCASPKHLKGKSVVDLPESAVRCETSWITVAVVTGLMLALFGATCVGLLLWGGSGRLCRTKQDPGDPAQGDPCRRLPPGLHPSPPPPILMLMPDKRYSEDYVKNDADLKYMEPWVGDLRCPQNEYSPDVTTRKPHIVYV</sequence>
<dbReference type="Gene3D" id="3.80.10.10">
    <property type="entry name" value="Ribonuclease Inhibitor"/>
    <property type="match status" value="3"/>
</dbReference>
<evidence type="ECO:0000256" key="5">
    <source>
        <dbReference type="SAM" id="MobiDB-lite"/>
    </source>
</evidence>
<proteinExistence type="predicted"/>
<dbReference type="InterPro" id="IPR001611">
    <property type="entry name" value="Leu-rich_rpt"/>
</dbReference>
<dbReference type="EMBL" id="JBFDAA010000014">
    <property type="protein sequence ID" value="KAL1122194.1"/>
    <property type="molecule type" value="Genomic_DNA"/>
</dbReference>
<keyword evidence="4" id="KW-0325">Glycoprotein</keyword>